<evidence type="ECO:0000256" key="1">
    <source>
        <dbReference type="ARBA" id="ARBA00004496"/>
    </source>
</evidence>
<dbReference type="SUPFAM" id="SSF46894">
    <property type="entry name" value="C-terminal effector domain of the bipartite response regulators"/>
    <property type="match status" value="1"/>
</dbReference>
<organism evidence="10 11">
    <name type="scientific">Bacillus songklensis</name>
    <dbReference type="NCBI Taxonomy" id="1069116"/>
    <lineage>
        <taxon>Bacteria</taxon>
        <taxon>Bacillati</taxon>
        <taxon>Bacillota</taxon>
        <taxon>Bacilli</taxon>
        <taxon>Bacillales</taxon>
        <taxon>Bacillaceae</taxon>
        <taxon>Bacillus</taxon>
    </lineage>
</organism>
<keyword evidence="2" id="KW-0963">Cytoplasm</keyword>
<dbReference type="InterPro" id="IPR011006">
    <property type="entry name" value="CheY-like_superfamily"/>
</dbReference>
<protein>
    <submittedName>
        <fullName evidence="10">Response regulator</fullName>
    </submittedName>
</protein>
<proteinExistence type="predicted"/>
<evidence type="ECO:0000256" key="7">
    <source>
        <dbReference type="PROSITE-ProRule" id="PRU00169"/>
    </source>
</evidence>
<keyword evidence="11" id="KW-1185">Reference proteome</keyword>
<gene>
    <name evidence="10" type="ORF">ACFOU2_16830</name>
</gene>
<evidence type="ECO:0000256" key="2">
    <source>
        <dbReference type="ARBA" id="ARBA00022490"/>
    </source>
</evidence>
<feature type="domain" description="Response regulatory" evidence="9">
    <location>
        <begin position="5"/>
        <end position="121"/>
    </location>
</feature>
<comment type="subcellular location">
    <subcellularLocation>
        <location evidence="1">Cytoplasm</location>
    </subcellularLocation>
</comment>
<dbReference type="SUPFAM" id="SSF52172">
    <property type="entry name" value="CheY-like"/>
    <property type="match status" value="1"/>
</dbReference>
<dbReference type="SMART" id="SM00421">
    <property type="entry name" value="HTH_LUXR"/>
    <property type="match status" value="1"/>
</dbReference>
<dbReference type="PROSITE" id="PS50043">
    <property type="entry name" value="HTH_LUXR_2"/>
    <property type="match status" value="1"/>
</dbReference>
<dbReference type="Proteomes" id="UP001595752">
    <property type="component" value="Unassembled WGS sequence"/>
</dbReference>
<keyword evidence="5" id="KW-0238">DNA-binding</keyword>
<keyword evidence="6" id="KW-0804">Transcription</keyword>
<evidence type="ECO:0000259" key="9">
    <source>
        <dbReference type="PROSITE" id="PS50110"/>
    </source>
</evidence>
<dbReference type="PRINTS" id="PR00038">
    <property type="entry name" value="HTHLUXR"/>
</dbReference>
<dbReference type="InterPro" id="IPR000792">
    <property type="entry name" value="Tscrpt_reg_LuxR_C"/>
</dbReference>
<evidence type="ECO:0000313" key="10">
    <source>
        <dbReference type="EMBL" id="MFC3885041.1"/>
    </source>
</evidence>
<dbReference type="InterPro" id="IPR058245">
    <property type="entry name" value="NreC/VraR/RcsB-like_REC"/>
</dbReference>
<dbReference type="PROSITE" id="PS50110">
    <property type="entry name" value="RESPONSE_REGULATORY"/>
    <property type="match status" value="1"/>
</dbReference>
<feature type="modified residue" description="4-aspartylphosphate" evidence="7">
    <location>
        <position position="56"/>
    </location>
</feature>
<evidence type="ECO:0000256" key="4">
    <source>
        <dbReference type="ARBA" id="ARBA00023015"/>
    </source>
</evidence>
<accession>A0ABV8B462</accession>
<evidence type="ECO:0000256" key="3">
    <source>
        <dbReference type="ARBA" id="ARBA00022553"/>
    </source>
</evidence>
<reference evidence="11" key="1">
    <citation type="journal article" date="2019" name="Int. J. Syst. Evol. Microbiol.">
        <title>The Global Catalogue of Microorganisms (GCM) 10K type strain sequencing project: providing services to taxonomists for standard genome sequencing and annotation.</title>
        <authorList>
            <consortium name="The Broad Institute Genomics Platform"/>
            <consortium name="The Broad Institute Genome Sequencing Center for Infectious Disease"/>
            <person name="Wu L."/>
            <person name="Ma J."/>
        </authorList>
    </citation>
    <scope>NUCLEOTIDE SEQUENCE [LARGE SCALE GENOMIC DNA]</scope>
    <source>
        <strain evidence="11">CCUG 61889</strain>
    </source>
</reference>
<dbReference type="PANTHER" id="PTHR43214">
    <property type="entry name" value="TWO-COMPONENT RESPONSE REGULATOR"/>
    <property type="match status" value="1"/>
</dbReference>
<dbReference type="InterPro" id="IPR001789">
    <property type="entry name" value="Sig_transdc_resp-reg_receiver"/>
</dbReference>
<dbReference type="EMBL" id="JBHRZT010000068">
    <property type="protein sequence ID" value="MFC3885041.1"/>
    <property type="molecule type" value="Genomic_DNA"/>
</dbReference>
<dbReference type="Pfam" id="PF00196">
    <property type="entry name" value="GerE"/>
    <property type="match status" value="1"/>
</dbReference>
<dbReference type="CDD" id="cd06170">
    <property type="entry name" value="LuxR_C_like"/>
    <property type="match status" value="1"/>
</dbReference>
<keyword evidence="4" id="KW-0805">Transcription regulation</keyword>
<keyword evidence="3 7" id="KW-0597">Phosphoprotein</keyword>
<dbReference type="RefSeq" id="WP_377917084.1">
    <property type="nucleotide sequence ID" value="NZ_JBHRZT010000068.1"/>
</dbReference>
<evidence type="ECO:0000259" key="8">
    <source>
        <dbReference type="PROSITE" id="PS50043"/>
    </source>
</evidence>
<comment type="caution">
    <text evidence="10">The sequence shown here is derived from an EMBL/GenBank/DDBJ whole genome shotgun (WGS) entry which is preliminary data.</text>
</comment>
<dbReference type="CDD" id="cd17535">
    <property type="entry name" value="REC_NarL-like"/>
    <property type="match status" value="1"/>
</dbReference>
<feature type="domain" description="HTH luxR-type" evidence="8">
    <location>
        <begin position="155"/>
        <end position="220"/>
    </location>
</feature>
<dbReference type="SMART" id="SM00448">
    <property type="entry name" value="REC"/>
    <property type="match status" value="1"/>
</dbReference>
<evidence type="ECO:0000313" key="11">
    <source>
        <dbReference type="Proteomes" id="UP001595752"/>
    </source>
</evidence>
<dbReference type="Pfam" id="PF00072">
    <property type="entry name" value="Response_reg"/>
    <property type="match status" value="1"/>
</dbReference>
<name>A0ABV8B462_9BACI</name>
<dbReference type="InterPro" id="IPR016032">
    <property type="entry name" value="Sig_transdc_resp-reg_C-effctor"/>
</dbReference>
<evidence type="ECO:0000256" key="5">
    <source>
        <dbReference type="ARBA" id="ARBA00023125"/>
    </source>
</evidence>
<dbReference type="Gene3D" id="3.40.50.2300">
    <property type="match status" value="1"/>
</dbReference>
<dbReference type="PANTHER" id="PTHR43214:SF24">
    <property type="entry name" value="TRANSCRIPTIONAL REGULATORY PROTEIN NARL-RELATED"/>
    <property type="match status" value="1"/>
</dbReference>
<sequence length="222" mass="24500">MEKIKVIIADDQELIRESLQIVLNMEEGIKVIGLAKDGKHALELCESLSPDVVLMDINMPEMDGVSATELIKKRWASIKVIVLTSYQEVDYVVSALANGAEGYLLKAIHPHSLANSIRLVHSGGTFVTKEMAASLIGNMARKAGFQETSTQQPSSIQQQYGLGRREIEILQLLAKGLKNTQISERLYLSEGTVKNYISTIYSKLEVKGRLEATKKAKDEGLI</sequence>
<dbReference type="InterPro" id="IPR039420">
    <property type="entry name" value="WalR-like"/>
</dbReference>
<evidence type="ECO:0000256" key="6">
    <source>
        <dbReference type="ARBA" id="ARBA00023163"/>
    </source>
</evidence>